<proteinExistence type="predicted"/>
<comment type="caution">
    <text evidence="2">The sequence shown here is derived from an EMBL/GenBank/DDBJ whole genome shotgun (WGS) entry which is preliminary data.</text>
</comment>
<gene>
    <name evidence="2" type="ORF">F2Q69_00028293</name>
</gene>
<evidence type="ECO:0000256" key="1">
    <source>
        <dbReference type="SAM" id="MobiDB-lite"/>
    </source>
</evidence>
<dbReference type="EMBL" id="QGKX02000088">
    <property type="protein sequence ID" value="KAF3585748.1"/>
    <property type="molecule type" value="Genomic_DNA"/>
</dbReference>
<feature type="region of interest" description="Disordered" evidence="1">
    <location>
        <begin position="1"/>
        <end position="26"/>
    </location>
</feature>
<feature type="compositionally biased region" description="Basic and acidic residues" evidence="1">
    <location>
        <begin position="1"/>
        <end position="17"/>
    </location>
</feature>
<reference evidence="2" key="1">
    <citation type="submission" date="2019-12" db="EMBL/GenBank/DDBJ databases">
        <title>Genome sequencing and annotation of Brassica cretica.</title>
        <authorList>
            <person name="Studholme D.J."/>
            <person name="Sarris P."/>
        </authorList>
    </citation>
    <scope>NUCLEOTIDE SEQUENCE</scope>
    <source>
        <strain evidence="2">PFS-109/04</strain>
        <tissue evidence="2">Leaf</tissue>
    </source>
</reference>
<dbReference type="AlphaFoldDB" id="A0A8S9RZE0"/>
<dbReference type="Proteomes" id="UP000712600">
    <property type="component" value="Unassembled WGS sequence"/>
</dbReference>
<sequence>MRRNLVFEDRPNRRCNEPFKSSQGEADPKRQFLQFDVKEICENFEKGMMKALKVVSKIHMKSTSIRAPVAEPSLFISKKAKESCDLPCLESELILDNEQTIVELTVLQPKHLSSLVLSPQVFEEEPLDYPHQGPHLDTRKPLDEDLGPIFDKEDEPGPVFDEEATSITSIVMESHLCFDPGTTHAPLSPDLQEHCKQSNLLHSQPDMFVKISSLGPDLVYSETDRTWNLLRSFRDNCVVLSLDDIVVYNTFFEKHLESLIVVSQSELTLLCSDVEKDMHVLKMNNIIAYLDKILACNVYFDVHREMMKSSVLSVQERQVQPLRNESIDRAQQPEILRSFVVQTVYLRDVSDRGSVQNGYLNIQKEGVMNFPNWRFSSLSIREYQTSKGDSGPRTKRPEPKPILHEPKVFPQSTSCPNQKHCTMDLRTNHFEEGGNDVPQSTDQYMKPAQHGTVPYTSGKELWLEPWPDDRSDRTGACLSCPTSQAKAEARLARTACTSDCADDLAALFDPIMNFSFGYFSKARILKLSEYLGHVGTRLVRSERPTALADRPAHVLILSALDTASSDESGQEPNSLLD</sequence>
<protein>
    <submittedName>
        <fullName evidence="2">Uncharacterized protein</fullName>
    </submittedName>
</protein>
<evidence type="ECO:0000313" key="2">
    <source>
        <dbReference type="EMBL" id="KAF3585748.1"/>
    </source>
</evidence>
<accession>A0A8S9RZE0</accession>
<feature type="compositionally biased region" description="Basic and acidic residues" evidence="1">
    <location>
        <begin position="390"/>
        <end position="407"/>
    </location>
</feature>
<name>A0A8S9RZE0_BRACR</name>
<feature type="region of interest" description="Disordered" evidence="1">
    <location>
        <begin position="384"/>
        <end position="417"/>
    </location>
</feature>
<evidence type="ECO:0000313" key="3">
    <source>
        <dbReference type="Proteomes" id="UP000712600"/>
    </source>
</evidence>
<organism evidence="2 3">
    <name type="scientific">Brassica cretica</name>
    <name type="common">Mustard</name>
    <dbReference type="NCBI Taxonomy" id="69181"/>
    <lineage>
        <taxon>Eukaryota</taxon>
        <taxon>Viridiplantae</taxon>
        <taxon>Streptophyta</taxon>
        <taxon>Embryophyta</taxon>
        <taxon>Tracheophyta</taxon>
        <taxon>Spermatophyta</taxon>
        <taxon>Magnoliopsida</taxon>
        <taxon>eudicotyledons</taxon>
        <taxon>Gunneridae</taxon>
        <taxon>Pentapetalae</taxon>
        <taxon>rosids</taxon>
        <taxon>malvids</taxon>
        <taxon>Brassicales</taxon>
        <taxon>Brassicaceae</taxon>
        <taxon>Brassiceae</taxon>
        <taxon>Brassica</taxon>
    </lineage>
</organism>